<dbReference type="RefSeq" id="WP_144561849.1">
    <property type="nucleotide sequence ID" value="NZ_VIVN01000001.1"/>
</dbReference>
<gene>
    <name evidence="5" type="ORF">FB550_101115</name>
</gene>
<dbReference type="Proteomes" id="UP000319671">
    <property type="component" value="Unassembled WGS sequence"/>
</dbReference>
<name>A0A561DXL4_9BACI</name>
<dbReference type="InterPro" id="IPR048447">
    <property type="entry name" value="DUF1980_C"/>
</dbReference>
<dbReference type="NCBIfam" id="TIGR03943">
    <property type="entry name" value="TIGR03943 family putative permease subunit"/>
    <property type="match status" value="1"/>
</dbReference>
<reference evidence="5 6" key="1">
    <citation type="submission" date="2019-06" db="EMBL/GenBank/DDBJ databases">
        <title>Sorghum-associated microbial communities from plants grown in Nebraska, USA.</title>
        <authorList>
            <person name="Schachtman D."/>
        </authorList>
    </citation>
    <scope>NUCLEOTIDE SEQUENCE [LARGE SCALE GENOMIC DNA]</scope>
    <source>
        <strain evidence="5 6">2482</strain>
    </source>
</reference>
<organism evidence="5 6">
    <name type="scientific">Neobacillus bataviensis</name>
    <dbReference type="NCBI Taxonomy" id="220685"/>
    <lineage>
        <taxon>Bacteria</taxon>
        <taxon>Bacillati</taxon>
        <taxon>Bacillota</taxon>
        <taxon>Bacilli</taxon>
        <taxon>Bacillales</taxon>
        <taxon>Bacillaceae</taxon>
        <taxon>Neobacillus</taxon>
    </lineage>
</organism>
<dbReference type="InterPro" id="IPR015402">
    <property type="entry name" value="DUF1980"/>
</dbReference>
<dbReference type="InterPro" id="IPR052955">
    <property type="entry name" value="UPF0703_membrane_permease"/>
</dbReference>
<feature type="domain" description="DUF1980" evidence="3">
    <location>
        <begin position="9"/>
        <end position="123"/>
    </location>
</feature>
<dbReference type="InterPro" id="IPR048493">
    <property type="entry name" value="DUF1980_N"/>
</dbReference>
<accession>A0A561DXL4</accession>
<evidence type="ECO:0000313" key="5">
    <source>
        <dbReference type="EMBL" id="TWE08101.1"/>
    </source>
</evidence>
<feature type="transmembrane region" description="Helical" evidence="2">
    <location>
        <begin position="6"/>
        <end position="26"/>
    </location>
</feature>
<dbReference type="AlphaFoldDB" id="A0A561DXL4"/>
<evidence type="ECO:0000259" key="3">
    <source>
        <dbReference type="Pfam" id="PF09323"/>
    </source>
</evidence>
<dbReference type="Pfam" id="PF21537">
    <property type="entry name" value="DUF1980_C"/>
    <property type="match status" value="1"/>
</dbReference>
<evidence type="ECO:0000256" key="2">
    <source>
        <dbReference type="SAM" id="Phobius"/>
    </source>
</evidence>
<dbReference type="PANTHER" id="PTHR40047:SF1">
    <property type="entry name" value="UPF0703 PROTEIN YCGQ"/>
    <property type="match status" value="1"/>
</dbReference>
<protein>
    <submittedName>
        <fullName evidence="5">Putative membrane protein</fullName>
    </submittedName>
</protein>
<keyword evidence="2" id="KW-0472">Membrane</keyword>
<feature type="transmembrane region" description="Helical" evidence="2">
    <location>
        <begin position="38"/>
        <end position="57"/>
    </location>
</feature>
<keyword evidence="2" id="KW-0812">Transmembrane</keyword>
<dbReference type="PANTHER" id="PTHR40047">
    <property type="entry name" value="UPF0703 PROTEIN YCGQ"/>
    <property type="match status" value="1"/>
</dbReference>
<dbReference type="Pfam" id="PF09323">
    <property type="entry name" value="DUF1980"/>
    <property type="match status" value="1"/>
</dbReference>
<keyword evidence="1" id="KW-0175">Coiled coil</keyword>
<evidence type="ECO:0000256" key="1">
    <source>
        <dbReference type="SAM" id="Coils"/>
    </source>
</evidence>
<keyword evidence="2" id="KW-1133">Transmembrane helix</keyword>
<dbReference type="EMBL" id="VIVN01000001">
    <property type="protein sequence ID" value="TWE08101.1"/>
    <property type="molecule type" value="Genomic_DNA"/>
</dbReference>
<evidence type="ECO:0000313" key="6">
    <source>
        <dbReference type="Proteomes" id="UP000319671"/>
    </source>
</evidence>
<proteinExistence type="predicted"/>
<keyword evidence="6" id="KW-1185">Reference proteome</keyword>
<comment type="caution">
    <text evidence="5">The sequence shown here is derived from an EMBL/GenBank/DDBJ whole genome shotgun (WGS) entry which is preliminary data.</text>
</comment>
<sequence length="309" mass="35578">MQLHIQQAFRAFILLTFSTLLFKLHYTRDISRFINPKYEVLSQIASIIFLILFFIQVTRVWSARENLHHNCHHDDHSCHHDHGDAPLNTKIMIAYLVIIFPLLTGFLLSPKVLDSSIADKKGAMLIVSKQNQASQVEKNKLSGESSPKKKELSGYESPIRSINLKNQREISVEEYNELVKQLEQKKTIEMNDYVYAAYYDEIGMDVGKYKGKKIKLKGFVYKEKELSKNQLVISRFLITHCVADASIIGFLSEVSKDPALENDTWIEAEGVLDVTSYNGTELPLIKIIDWKIINEPEKPYLYPINIKIM</sequence>
<feature type="domain" description="DUF1980" evidence="4">
    <location>
        <begin position="172"/>
        <end position="303"/>
    </location>
</feature>
<feature type="coiled-coil region" evidence="1">
    <location>
        <begin position="165"/>
        <end position="192"/>
    </location>
</feature>
<feature type="transmembrane region" description="Helical" evidence="2">
    <location>
        <begin position="91"/>
        <end position="108"/>
    </location>
</feature>
<evidence type="ECO:0000259" key="4">
    <source>
        <dbReference type="Pfam" id="PF21537"/>
    </source>
</evidence>